<protein>
    <submittedName>
        <fullName evidence="1">Uncharacterized protein</fullName>
    </submittedName>
</protein>
<evidence type="ECO:0000313" key="1">
    <source>
        <dbReference type="EMBL" id="KAI8553372.1"/>
    </source>
</evidence>
<dbReference type="Proteomes" id="UP001062846">
    <property type="component" value="Chromosome 5"/>
</dbReference>
<dbReference type="EMBL" id="CM046392">
    <property type="protein sequence ID" value="KAI8553372.1"/>
    <property type="molecule type" value="Genomic_DNA"/>
</dbReference>
<name>A0ACC0NJ34_RHOML</name>
<organism evidence="1 2">
    <name type="scientific">Rhododendron molle</name>
    <name type="common">Chinese azalea</name>
    <name type="synonym">Azalea mollis</name>
    <dbReference type="NCBI Taxonomy" id="49168"/>
    <lineage>
        <taxon>Eukaryota</taxon>
        <taxon>Viridiplantae</taxon>
        <taxon>Streptophyta</taxon>
        <taxon>Embryophyta</taxon>
        <taxon>Tracheophyta</taxon>
        <taxon>Spermatophyta</taxon>
        <taxon>Magnoliopsida</taxon>
        <taxon>eudicotyledons</taxon>
        <taxon>Gunneridae</taxon>
        <taxon>Pentapetalae</taxon>
        <taxon>asterids</taxon>
        <taxon>Ericales</taxon>
        <taxon>Ericaceae</taxon>
        <taxon>Ericoideae</taxon>
        <taxon>Rhodoreae</taxon>
        <taxon>Rhododendron</taxon>
    </lineage>
</organism>
<evidence type="ECO:0000313" key="2">
    <source>
        <dbReference type="Proteomes" id="UP001062846"/>
    </source>
</evidence>
<accession>A0ACC0NJ34</accession>
<keyword evidence="2" id="KW-1185">Reference proteome</keyword>
<proteinExistence type="predicted"/>
<reference evidence="1" key="1">
    <citation type="submission" date="2022-02" db="EMBL/GenBank/DDBJ databases">
        <title>Plant Genome Project.</title>
        <authorList>
            <person name="Zhang R.-G."/>
        </authorList>
    </citation>
    <scope>NUCLEOTIDE SEQUENCE</scope>
    <source>
        <strain evidence="1">AT1</strain>
    </source>
</reference>
<gene>
    <name evidence="1" type="ORF">RHMOL_Rhmol05G0010400</name>
</gene>
<comment type="caution">
    <text evidence="1">The sequence shown here is derived from an EMBL/GenBank/DDBJ whole genome shotgun (WGS) entry which is preliminary data.</text>
</comment>
<sequence>MGRSPCCAKEGLNRGAWTASEDKILRDYIKLHGEGSWRNLPKKAVLAGLKRCGKSCRLRWLNYLRPDIKRGNISHDEEELIIRLHKLLGNRWSLIAGRLPGRTDNEIKNYWNTNLCKKVADHHCSKKSKNKGKNNPSIPKTEMNESQVVRTRATRYTKVFISPQPQKTVTTDNKGLPIATNGSSVKPISESIPSPFTAQDNNPSSSDDDLMLDVNMEDVFLSDILNSDFNAPCHVDCSGRHKCNDLSAAAPDGTLICSRDVMEDWTVNNFLQQNGGWLAE</sequence>